<evidence type="ECO:0000313" key="8">
    <source>
        <dbReference type="Proteomes" id="UP000449710"/>
    </source>
</evidence>
<organism evidence="7 8">
    <name type="scientific">Isachenkonia alkalipeptolytica</name>
    <dbReference type="NCBI Taxonomy" id="2565777"/>
    <lineage>
        <taxon>Bacteria</taxon>
        <taxon>Bacillati</taxon>
        <taxon>Bacillota</taxon>
        <taxon>Clostridia</taxon>
        <taxon>Eubacteriales</taxon>
        <taxon>Clostridiaceae</taxon>
        <taxon>Isachenkonia</taxon>
    </lineage>
</organism>
<dbReference type="AlphaFoldDB" id="A0AA43XJU9"/>
<dbReference type="InterPro" id="IPR027417">
    <property type="entry name" value="P-loop_NTPase"/>
</dbReference>
<dbReference type="InterPro" id="IPR037118">
    <property type="entry name" value="Val-tRNA_synth_C_sf"/>
</dbReference>
<dbReference type="GO" id="GO:0016887">
    <property type="term" value="F:ATP hydrolysis activity"/>
    <property type="evidence" value="ECO:0007669"/>
    <property type="project" value="InterPro"/>
</dbReference>
<keyword evidence="4" id="KW-0175">Coiled coil</keyword>
<dbReference type="InterPro" id="IPR032524">
    <property type="entry name" value="ABC_tran_C"/>
</dbReference>
<dbReference type="GO" id="GO:0003677">
    <property type="term" value="F:DNA binding"/>
    <property type="evidence" value="ECO:0007669"/>
    <property type="project" value="InterPro"/>
</dbReference>
<dbReference type="SMART" id="SM00382">
    <property type="entry name" value="AAA"/>
    <property type="match status" value="2"/>
</dbReference>
<keyword evidence="3 7" id="KW-0067">ATP-binding</keyword>
<dbReference type="Pfam" id="PF16326">
    <property type="entry name" value="ABC_tran_CTD"/>
    <property type="match status" value="1"/>
</dbReference>
<dbReference type="PANTHER" id="PTHR42855">
    <property type="entry name" value="ABC TRANSPORTER ATP-BINDING SUBUNIT"/>
    <property type="match status" value="1"/>
</dbReference>
<dbReference type="InterPro" id="IPR032781">
    <property type="entry name" value="ABC_tran_Xtn"/>
</dbReference>
<evidence type="ECO:0000313" key="7">
    <source>
        <dbReference type="EMBL" id="NBG88208.1"/>
    </source>
</evidence>
<keyword evidence="1" id="KW-0677">Repeat</keyword>
<feature type="domain" description="ABC transporter" evidence="6">
    <location>
        <begin position="347"/>
        <end position="559"/>
    </location>
</feature>
<feature type="domain" description="ABC transporter" evidence="6">
    <location>
        <begin position="4"/>
        <end position="273"/>
    </location>
</feature>
<evidence type="ECO:0000256" key="3">
    <source>
        <dbReference type="ARBA" id="ARBA00022840"/>
    </source>
</evidence>
<dbReference type="Gene3D" id="1.10.287.380">
    <property type="entry name" value="Valyl-tRNA synthetase, C-terminal domain"/>
    <property type="match status" value="1"/>
</dbReference>
<keyword evidence="8" id="KW-1185">Reference proteome</keyword>
<comment type="caution">
    <text evidence="7">The sequence shown here is derived from an EMBL/GenBank/DDBJ whole genome shotgun (WGS) entry which is preliminary data.</text>
</comment>
<dbReference type="FunFam" id="3.40.50.300:FF:000011">
    <property type="entry name" value="Putative ABC transporter ATP-binding component"/>
    <property type="match status" value="1"/>
</dbReference>
<accession>A0AA43XJU9</accession>
<evidence type="ECO:0000256" key="2">
    <source>
        <dbReference type="ARBA" id="ARBA00022741"/>
    </source>
</evidence>
<gene>
    <name evidence="7" type="ORF">ISALK_06805</name>
</gene>
<dbReference type="RefSeq" id="WP_160720507.1">
    <property type="nucleotide sequence ID" value="NZ_SUMG01000006.1"/>
</dbReference>
<evidence type="ECO:0000259" key="6">
    <source>
        <dbReference type="PROSITE" id="PS50893"/>
    </source>
</evidence>
<dbReference type="Proteomes" id="UP000449710">
    <property type="component" value="Unassembled WGS sequence"/>
</dbReference>
<feature type="coiled-coil region" evidence="4">
    <location>
        <begin position="101"/>
        <end position="128"/>
    </location>
</feature>
<evidence type="ECO:0000256" key="5">
    <source>
        <dbReference type="SAM" id="MobiDB-lite"/>
    </source>
</evidence>
<name>A0AA43XJU9_9CLOT</name>
<dbReference type="SUPFAM" id="SSF52540">
    <property type="entry name" value="P-loop containing nucleoside triphosphate hydrolases"/>
    <property type="match status" value="2"/>
</dbReference>
<dbReference type="InterPro" id="IPR051309">
    <property type="entry name" value="ABCF_ATPase"/>
</dbReference>
<dbReference type="Gene3D" id="3.40.50.300">
    <property type="entry name" value="P-loop containing nucleotide triphosphate hydrolases"/>
    <property type="match status" value="2"/>
</dbReference>
<dbReference type="CDD" id="cd03221">
    <property type="entry name" value="ABCF_EF-3"/>
    <property type="match status" value="2"/>
</dbReference>
<protein>
    <submittedName>
        <fullName evidence="7">ABC-F family ATP-binding cassette domain-containing protein</fullName>
    </submittedName>
</protein>
<proteinExistence type="predicted"/>
<dbReference type="FunFam" id="3.40.50.300:FF:000309">
    <property type="entry name" value="ABC transporter ATP-binding protein"/>
    <property type="match status" value="1"/>
</dbReference>
<dbReference type="InterPro" id="IPR003593">
    <property type="entry name" value="AAA+_ATPase"/>
</dbReference>
<sequence length="648" mass="74294">MFELSLKGIKKYLEGHLILKNISFDVYAGEKVGIVGENGGGKSTILKLIAGIEPMHYWPGYPQTSSPGYDEGLIHLPNRASAAYLQQIPDYPEGVTVMDVLNQAFEEVRELETNMRQLEKSMKVLEGEKLQKALKQYSSLTEAYEAKGGYQSEEKLQKIITGLQFDDGFLQKDFSILSGGEKTTVVLGKLLIDQPDILLLDEPTNHLDLQAIQWLEGYLKNYDGIVLVVSHDRYFLDHVVTKIVEVEGKKSITYKGNYSAYAAQRAENLRIQYEQYCEEQKRIRAMEDQVKQLRDWAIRADNNKFFKRAASIQTKLEKMDRIQKPVMQRKNMRLDINGNGRSGKQTILAESLTKGYEEKEIFKNTDLLISYGEKVALIGPNGSGKTTFFKMLLGEEPPDQGSVKIGEGVRAAYLPQEVAFHNENLTVLDCFREDLFIDEGKAREYLARFMFQGNSVFETVKHLSGGEKIRLKLARMLYEDINLIILDEPTNHLDIASIERFEEVLKNFKGTVLFISHDRYFINEIAQRLVAIENRGFTSYIGNYEEYKAMKDQERRKEQEMIEIQEKPTGKAKKSKKLGHQKKRRNGEREKAKLEALVERLEREIAEIDEAMTTIGSDYEKLSELYGKKETLNQSIEKTMEQWATLEG</sequence>
<feature type="region of interest" description="Disordered" evidence="5">
    <location>
        <begin position="562"/>
        <end position="590"/>
    </location>
</feature>
<dbReference type="PROSITE" id="PS50893">
    <property type="entry name" value="ABC_TRANSPORTER_2"/>
    <property type="match status" value="2"/>
</dbReference>
<dbReference type="Pfam" id="PF12848">
    <property type="entry name" value="ABC_tran_Xtn"/>
    <property type="match status" value="1"/>
</dbReference>
<dbReference type="EMBL" id="SUMG01000006">
    <property type="protein sequence ID" value="NBG88208.1"/>
    <property type="molecule type" value="Genomic_DNA"/>
</dbReference>
<keyword evidence="2" id="KW-0547">Nucleotide-binding</keyword>
<evidence type="ECO:0000256" key="4">
    <source>
        <dbReference type="SAM" id="Coils"/>
    </source>
</evidence>
<evidence type="ECO:0000256" key="1">
    <source>
        <dbReference type="ARBA" id="ARBA00022737"/>
    </source>
</evidence>
<dbReference type="NCBIfam" id="NF000355">
    <property type="entry name" value="ribo_prot_ABC_F"/>
    <property type="match status" value="1"/>
</dbReference>
<dbReference type="GO" id="GO:0005524">
    <property type="term" value="F:ATP binding"/>
    <property type="evidence" value="ECO:0007669"/>
    <property type="project" value="UniProtKB-KW"/>
</dbReference>
<dbReference type="Pfam" id="PF00005">
    <property type="entry name" value="ABC_tran"/>
    <property type="match status" value="2"/>
</dbReference>
<dbReference type="PANTHER" id="PTHR42855:SF2">
    <property type="entry name" value="DRUG RESISTANCE ABC TRANSPORTER,ATP-BINDING PROTEIN"/>
    <property type="match status" value="1"/>
</dbReference>
<dbReference type="InterPro" id="IPR003439">
    <property type="entry name" value="ABC_transporter-like_ATP-bd"/>
</dbReference>
<feature type="compositionally biased region" description="Basic residues" evidence="5">
    <location>
        <begin position="570"/>
        <end position="586"/>
    </location>
</feature>
<reference evidence="7 8" key="1">
    <citation type="submission" date="2019-04" db="EMBL/GenBank/DDBJ databases">
        <title>Isachenkonia alkalipeptolytica gen. nov. sp. nov. a new anaerobic, alkiliphilic organothrophic bacterium capable to reduce synthesized ferrihydrite isolated from a soda lake.</title>
        <authorList>
            <person name="Toshchakov S.V."/>
            <person name="Zavarzina D.G."/>
            <person name="Zhilina T.N."/>
            <person name="Kostrikina N.A."/>
            <person name="Kublanov I.V."/>
        </authorList>
    </citation>
    <scope>NUCLEOTIDE SEQUENCE [LARGE SCALE GENOMIC DNA]</scope>
    <source>
        <strain evidence="7 8">Z-1701</strain>
    </source>
</reference>